<evidence type="ECO:0000313" key="2">
    <source>
        <dbReference type="EMBL" id="SMF29286.1"/>
    </source>
</evidence>
<dbReference type="EMBL" id="FWZX01000010">
    <property type="protein sequence ID" value="SMF29286.1"/>
    <property type="molecule type" value="Genomic_DNA"/>
</dbReference>
<protein>
    <submittedName>
        <fullName evidence="2">Uncharacterized protein</fullName>
    </submittedName>
</protein>
<sequence>MLTIRQTERRLAVVALWGVAGPFGLGLIQSGLGRGSIALGLLGFALLVGGFVGQVIVNGLYGGGFSRGEIAFGFTAFGIAVLGFVLAWVFDPAFGTADIVVGLSGFAALIACFLVYLIAKYGLKGSFSMFHRTGRH</sequence>
<gene>
    <name evidence="2" type="ORF">SAMN05428998_11031</name>
</gene>
<keyword evidence="3" id="KW-1185">Reference proteome</keyword>
<keyword evidence="1" id="KW-0472">Membrane</keyword>
<dbReference type="RefSeq" id="WP_085123255.1">
    <property type="nucleotide sequence ID" value="NZ_FWZX01000010.1"/>
</dbReference>
<accession>A0A1Y6BUZ6</accession>
<evidence type="ECO:0000256" key="1">
    <source>
        <dbReference type="SAM" id="Phobius"/>
    </source>
</evidence>
<feature type="transmembrane region" description="Helical" evidence="1">
    <location>
        <begin position="37"/>
        <end position="58"/>
    </location>
</feature>
<name>A0A1Y6BUZ6_9PROT</name>
<dbReference type="AlphaFoldDB" id="A0A1Y6BUZ6"/>
<evidence type="ECO:0000313" key="3">
    <source>
        <dbReference type="Proteomes" id="UP000192917"/>
    </source>
</evidence>
<dbReference type="Proteomes" id="UP000192917">
    <property type="component" value="Unassembled WGS sequence"/>
</dbReference>
<reference evidence="2 3" key="1">
    <citation type="submission" date="2017-04" db="EMBL/GenBank/DDBJ databases">
        <authorList>
            <person name="Afonso C.L."/>
            <person name="Miller P.J."/>
            <person name="Scott M.A."/>
            <person name="Spackman E."/>
            <person name="Goraichik I."/>
            <person name="Dimitrov K.M."/>
            <person name="Suarez D.L."/>
            <person name="Swayne D.E."/>
        </authorList>
    </citation>
    <scope>NUCLEOTIDE SEQUENCE [LARGE SCALE GENOMIC DNA]</scope>
    <source>
        <strain evidence="2 3">USBA 355</strain>
    </source>
</reference>
<keyword evidence="1" id="KW-1133">Transmembrane helix</keyword>
<feature type="transmembrane region" description="Helical" evidence="1">
    <location>
        <begin position="96"/>
        <end position="119"/>
    </location>
</feature>
<keyword evidence="1" id="KW-0812">Transmembrane</keyword>
<feature type="transmembrane region" description="Helical" evidence="1">
    <location>
        <begin position="70"/>
        <end position="90"/>
    </location>
</feature>
<dbReference type="STRING" id="560819.SAMN05428998_11031"/>
<feature type="transmembrane region" description="Helical" evidence="1">
    <location>
        <begin position="12"/>
        <end position="31"/>
    </location>
</feature>
<proteinExistence type="predicted"/>
<organism evidence="2 3">
    <name type="scientific">Tistlia consotensis USBA 355</name>
    <dbReference type="NCBI Taxonomy" id="560819"/>
    <lineage>
        <taxon>Bacteria</taxon>
        <taxon>Pseudomonadati</taxon>
        <taxon>Pseudomonadota</taxon>
        <taxon>Alphaproteobacteria</taxon>
        <taxon>Rhodospirillales</taxon>
        <taxon>Rhodovibrionaceae</taxon>
        <taxon>Tistlia</taxon>
    </lineage>
</organism>